<reference evidence="2" key="1">
    <citation type="journal article" date="2023" name="G3 (Bethesda)">
        <title>A reference genome for the long-term kleptoplast-retaining sea slug Elysia crispata morphotype clarki.</title>
        <authorList>
            <person name="Eastman K.E."/>
            <person name="Pendleton A.L."/>
            <person name="Shaikh M.A."/>
            <person name="Suttiyut T."/>
            <person name="Ogas R."/>
            <person name="Tomko P."/>
            <person name="Gavelis G."/>
            <person name="Widhalm J.R."/>
            <person name="Wisecaver J.H."/>
        </authorList>
    </citation>
    <scope>NUCLEOTIDE SEQUENCE</scope>
    <source>
        <strain evidence="2">ECLA1</strain>
    </source>
</reference>
<feature type="region of interest" description="Disordered" evidence="1">
    <location>
        <begin position="42"/>
        <end position="106"/>
    </location>
</feature>
<dbReference type="Proteomes" id="UP001283361">
    <property type="component" value="Unassembled WGS sequence"/>
</dbReference>
<protein>
    <submittedName>
        <fullName evidence="2">Uncharacterized protein</fullName>
    </submittedName>
</protein>
<feature type="compositionally biased region" description="Polar residues" evidence="1">
    <location>
        <begin position="185"/>
        <end position="206"/>
    </location>
</feature>
<sequence length="354" mass="38028">MFFAAPPAKKSGRFNLEACSKVKSRYFGNSLAQCHMKVPETSLDATHSKSPADKNSSKSQPDTTSCLTSPKNRLLSMFENAPVKAKTEKDEMTNSSKKETSKSGLHKYFHAKSSLLTKSPSNPNNTCGQLRFVDIKVGPASGSLPSLPSKESKFLSQGKTGMKSKLSAFSWSKSGPISRHLVKLSTSGNVSVSPSAEESPATQDSEMSVDCDESPSGKDTEESTDSGVGESLDCLGDLPDEGGEKKHLVKMDASEFIKRQEGNSERNLSSDCSDRQNSSFVKGPQDENSERIMSKDKDVSQRSESCRRKPCKASETGLSTDSASGDEVTELQSCSYSEYILSLGGSATSDKGTT</sequence>
<feature type="compositionally biased region" description="Polar residues" evidence="1">
    <location>
        <begin position="265"/>
        <end position="280"/>
    </location>
</feature>
<evidence type="ECO:0000313" key="3">
    <source>
        <dbReference type="Proteomes" id="UP001283361"/>
    </source>
</evidence>
<feature type="region of interest" description="Disordered" evidence="1">
    <location>
        <begin position="185"/>
        <end position="326"/>
    </location>
</feature>
<comment type="caution">
    <text evidence="2">The sequence shown here is derived from an EMBL/GenBank/DDBJ whole genome shotgun (WGS) entry which is preliminary data.</text>
</comment>
<evidence type="ECO:0000313" key="2">
    <source>
        <dbReference type="EMBL" id="KAK3770565.1"/>
    </source>
</evidence>
<gene>
    <name evidence="2" type="ORF">RRG08_010754</name>
</gene>
<evidence type="ECO:0000256" key="1">
    <source>
        <dbReference type="SAM" id="MobiDB-lite"/>
    </source>
</evidence>
<dbReference type="AlphaFoldDB" id="A0AAE1DI23"/>
<feature type="compositionally biased region" description="Basic and acidic residues" evidence="1">
    <location>
        <begin position="85"/>
        <end position="101"/>
    </location>
</feature>
<feature type="compositionally biased region" description="Polar residues" evidence="1">
    <location>
        <begin position="57"/>
        <end position="71"/>
    </location>
</feature>
<feature type="region of interest" description="Disordered" evidence="1">
    <location>
        <begin position="138"/>
        <end position="159"/>
    </location>
</feature>
<organism evidence="2 3">
    <name type="scientific">Elysia crispata</name>
    <name type="common">lettuce slug</name>
    <dbReference type="NCBI Taxonomy" id="231223"/>
    <lineage>
        <taxon>Eukaryota</taxon>
        <taxon>Metazoa</taxon>
        <taxon>Spiralia</taxon>
        <taxon>Lophotrochozoa</taxon>
        <taxon>Mollusca</taxon>
        <taxon>Gastropoda</taxon>
        <taxon>Heterobranchia</taxon>
        <taxon>Euthyneura</taxon>
        <taxon>Panpulmonata</taxon>
        <taxon>Sacoglossa</taxon>
        <taxon>Placobranchoidea</taxon>
        <taxon>Plakobranchidae</taxon>
        <taxon>Elysia</taxon>
    </lineage>
</organism>
<name>A0AAE1DI23_9GAST</name>
<feature type="compositionally biased region" description="Basic and acidic residues" evidence="1">
    <location>
        <begin position="284"/>
        <end position="307"/>
    </location>
</feature>
<accession>A0AAE1DI23</accession>
<keyword evidence="3" id="KW-1185">Reference proteome</keyword>
<dbReference type="EMBL" id="JAWDGP010003815">
    <property type="protein sequence ID" value="KAK3770565.1"/>
    <property type="molecule type" value="Genomic_DNA"/>
</dbReference>
<feature type="compositionally biased region" description="Basic and acidic residues" evidence="1">
    <location>
        <begin position="242"/>
        <end position="264"/>
    </location>
</feature>
<proteinExistence type="predicted"/>
<feature type="compositionally biased region" description="Low complexity" evidence="1">
    <location>
        <begin position="138"/>
        <end position="149"/>
    </location>
</feature>
<feature type="compositionally biased region" description="Basic and acidic residues" evidence="1">
    <location>
        <begin position="46"/>
        <end position="56"/>
    </location>
</feature>